<evidence type="ECO:0000256" key="3">
    <source>
        <dbReference type="ARBA" id="ARBA00022801"/>
    </source>
</evidence>
<evidence type="ECO:0000313" key="8">
    <source>
        <dbReference type="Proteomes" id="UP000239504"/>
    </source>
</evidence>
<keyword evidence="3" id="KW-0378">Hydrolase</keyword>
<comment type="caution">
    <text evidence="7">The sequence shown here is derived from an EMBL/GenBank/DDBJ whole genome shotgun (WGS) entry which is preliminary data.</text>
</comment>
<feature type="domain" description="Peptidase S9A N-terminal" evidence="6">
    <location>
        <begin position="19"/>
        <end position="424"/>
    </location>
</feature>
<keyword evidence="2" id="KW-0645">Protease</keyword>
<dbReference type="Proteomes" id="UP000239504">
    <property type="component" value="Unassembled WGS sequence"/>
</dbReference>
<dbReference type="OrthoDB" id="9801421at2"/>
<gene>
    <name evidence="7" type="ORF">CW354_22715</name>
</gene>
<evidence type="ECO:0000256" key="2">
    <source>
        <dbReference type="ARBA" id="ARBA00022670"/>
    </source>
</evidence>
<dbReference type="GO" id="GO:0004252">
    <property type="term" value="F:serine-type endopeptidase activity"/>
    <property type="evidence" value="ECO:0007669"/>
    <property type="project" value="InterPro"/>
</dbReference>
<keyword evidence="8" id="KW-1185">Reference proteome</keyword>
<dbReference type="Gene3D" id="3.40.50.1820">
    <property type="entry name" value="alpha/beta hydrolase"/>
    <property type="match status" value="1"/>
</dbReference>
<dbReference type="InterPro" id="IPR029058">
    <property type="entry name" value="AB_hydrolase_fold"/>
</dbReference>
<evidence type="ECO:0000259" key="6">
    <source>
        <dbReference type="Pfam" id="PF02897"/>
    </source>
</evidence>
<dbReference type="InterPro" id="IPR001375">
    <property type="entry name" value="Peptidase_S9_cat"/>
</dbReference>
<sequence>MSERDPFAEARTIEAPAVEKRPVETTQHGITRVDNYAWLRDGEWQEVLRDPSTLEPDIRKVLEAENDYYAAVTGDLEPLRKKLFKEMRGRIKEDDSTIPAKDGDWLYWKKFRDGGEYPVFMRKPVAGGKEQTLYDGDAERGESAFFSIGSVEHSPDHKLAAIATDRLGSEYYSIAVRNLETGEDLPDRIESADGGGAVWTAGSDAFFYVERDDNQRPKRVKLHKLGDDPATDAVIYEEPDDAMFLAIDKSQSGDYVFITSASQVTSEVRFVKADAPDAAPQLIAPRDNGVEYYAEHHGDEFFIMTNADDAVDFKIVTAPVASPGRANWKDWLAHKAGSQIVTFTLYKDYLVRLERENALPRIVISTYDGASHTVSFGEAAYALGMEAGYEYDTDVFRFTYESPSTPEQTYDYNMASDKRTLLKTQEVPSGHDPSLYVVERIEADGEGGAKVPVTILRLKTTPKDGSAPALLYGYGSYGIASAADFSTNILSLVDRGAVFAIAHVRGGADKGRGWYLDGKLAKKMNTFTDFNASAQALIDNGYASKGRVVSYGGSAGGLLVAASVNLEPDLYGGVIAAVPFIDVINTISDADLPLTPPEWEEWGNPIKSAEEYGWIAEYSPYENIQHTDYPPIMATGGLTDYRVTYWEPAKWIARLRDDASGGPFVLRMNMGAGHGGSAARFERLDERAHLYAFALKVWGLETAEPVKHGK</sequence>
<dbReference type="Gene3D" id="2.130.10.120">
    <property type="entry name" value="Prolyl oligopeptidase, N-terminal domain"/>
    <property type="match status" value="1"/>
</dbReference>
<evidence type="ECO:0000259" key="5">
    <source>
        <dbReference type="Pfam" id="PF00326"/>
    </source>
</evidence>
<protein>
    <submittedName>
        <fullName evidence="7">S9 family peptidase</fullName>
    </submittedName>
</protein>
<name>A0A2S7JZT9_9PROT</name>
<proteinExistence type="inferred from homology"/>
<dbReference type="PANTHER" id="PTHR11757:SF19">
    <property type="entry name" value="PROLYL ENDOPEPTIDASE-LIKE"/>
    <property type="match status" value="1"/>
</dbReference>
<organism evidence="7 8">
    <name type="scientific">Hyphococcus luteus</name>
    <dbReference type="NCBI Taxonomy" id="2058213"/>
    <lineage>
        <taxon>Bacteria</taxon>
        <taxon>Pseudomonadati</taxon>
        <taxon>Pseudomonadota</taxon>
        <taxon>Alphaproteobacteria</taxon>
        <taxon>Parvularculales</taxon>
        <taxon>Parvularculaceae</taxon>
        <taxon>Hyphococcus</taxon>
    </lineage>
</organism>
<dbReference type="PANTHER" id="PTHR11757">
    <property type="entry name" value="PROTEASE FAMILY S9A OLIGOPEPTIDASE"/>
    <property type="match status" value="1"/>
</dbReference>
<dbReference type="Pfam" id="PF02897">
    <property type="entry name" value="Peptidase_S9_N"/>
    <property type="match status" value="1"/>
</dbReference>
<dbReference type="SUPFAM" id="SSF50993">
    <property type="entry name" value="Peptidase/esterase 'gauge' domain"/>
    <property type="match status" value="1"/>
</dbReference>
<evidence type="ECO:0000313" key="7">
    <source>
        <dbReference type="EMBL" id="PQA85741.1"/>
    </source>
</evidence>
<evidence type="ECO:0000256" key="1">
    <source>
        <dbReference type="ARBA" id="ARBA00005228"/>
    </source>
</evidence>
<comment type="similarity">
    <text evidence="1">Belongs to the peptidase S9A family.</text>
</comment>
<dbReference type="EMBL" id="PJCH01000017">
    <property type="protein sequence ID" value="PQA85741.1"/>
    <property type="molecule type" value="Genomic_DNA"/>
</dbReference>
<dbReference type="AlphaFoldDB" id="A0A2S7JZT9"/>
<dbReference type="GO" id="GO:0006508">
    <property type="term" value="P:proteolysis"/>
    <property type="evidence" value="ECO:0007669"/>
    <property type="project" value="UniProtKB-KW"/>
</dbReference>
<dbReference type="PRINTS" id="PR00862">
    <property type="entry name" value="PROLIGOPTASE"/>
</dbReference>
<dbReference type="InterPro" id="IPR051543">
    <property type="entry name" value="Serine_Peptidase_S9A"/>
</dbReference>
<dbReference type="SUPFAM" id="SSF53474">
    <property type="entry name" value="alpha/beta-Hydrolases"/>
    <property type="match status" value="1"/>
</dbReference>
<evidence type="ECO:0000256" key="4">
    <source>
        <dbReference type="ARBA" id="ARBA00022825"/>
    </source>
</evidence>
<dbReference type="InterPro" id="IPR023302">
    <property type="entry name" value="Pept_S9A_N"/>
</dbReference>
<dbReference type="Pfam" id="PF00326">
    <property type="entry name" value="Peptidase_S9"/>
    <property type="match status" value="1"/>
</dbReference>
<feature type="domain" description="Peptidase S9 prolyl oligopeptidase catalytic" evidence="5">
    <location>
        <begin position="484"/>
        <end position="698"/>
    </location>
</feature>
<reference evidence="7 8" key="1">
    <citation type="submission" date="2017-12" db="EMBL/GenBank/DDBJ databases">
        <authorList>
            <person name="Hurst M.R.H."/>
        </authorList>
    </citation>
    <scope>NUCLEOTIDE SEQUENCE [LARGE SCALE GENOMIC DNA]</scope>
    <source>
        <strain evidence="7 8">SY-3-19</strain>
    </source>
</reference>
<dbReference type="InterPro" id="IPR002470">
    <property type="entry name" value="Peptidase_S9A"/>
</dbReference>
<accession>A0A2S7JZT9</accession>
<keyword evidence="4" id="KW-0720">Serine protease</keyword>